<name>A0A2I0KY29_PUNGR</name>
<feature type="compositionally biased region" description="Polar residues" evidence="1">
    <location>
        <begin position="58"/>
        <end position="72"/>
    </location>
</feature>
<evidence type="ECO:0000313" key="3">
    <source>
        <dbReference type="Proteomes" id="UP000233551"/>
    </source>
</evidence>
<organism evidence="2 3">
    <name type="scientific">Punica granatum</name>
    <name type="common">Pomegranate</name>
    <dbReference type="NCBI Taxonomy" id="22663"/>
    <lineage>
        <taxon>Eukaryota</taxon>
        <taxon>Viridiplantae</taxon>
        <taxon>Streptophyta</taxon>
        <taxon>Embryophyta</taxon>
        <taxon>Tracheophyta</taxon>
        <taxon>Spermatophyta</taxon>
        <taxon>Magnoliopsida</taxon>
        <taxon>eudicotyledons</taxon>
        <taxon>Gunneridae</taxon>
        <taxon>Pentapetalae</taxon>
        <taxon>rosids</taxon>
        <taxon>malvids</taxon>
        <taxon>Myrtales</taxon>
        <taxon>Lythraceae</taxon>
        <taxon>Punica</taxon>
    </lineage>
</organism>
<accession>A0A2I0KY29</accession>
<keyword evidence="3" id="KW-1185">Reference proteome</keyword>
<evidence type="ECO:0000313" key="2">
    <source>
        <dbReference type="EMBL" id="PKI72736.1"/>
    </source>
</evidence>
<sequence>MADWAVGATSNLELPHHKEEPPLLSTTGQTRGGEGAGHQRRVEPTVKTERRGRGCCNLSRSPLHQLPTTTGTWRDSEGWLRNVVERPANSAAGRKTLDLW</sequence>
<dbReference type="AlphaFoldDB" id="A0A2I0KY29"/>
<feature type="compositionally biased region" description="Basic and acidic residues" evidence="1">
    <location>
        <begin position="40"/>
        <end position="52"/>
    </location>
</feature>
<reference evidence="2 3" key="1">
    <citation type="submission" date="2017-11" db="EMBL/GenBank/DDBJ databases">
        <title>De-novo sequencing of pomegranate (Punica granatum L.) genome.</title>
        <authorList>
            <person name="Akparov Z."/>
            <person name="Amiraslanov A."/>
            <person name="Hajiyeva S."/>
            <person name="Abbasov M."/>
            <person name="Kaur K."/>
            <person name="Hamwieh A."/>
            <person name="Solovyev V."/>
            <person name="Salamov A."/>
            <person name="Braich B."/>
            <person name="Kosarev P."/>
            <person name="Mahmoud A."/>
            <person name="Hajiyev E."/>
            <person name="Babayeva S."/>
            <person name="Izzatullayeva V."/>
            <person name="Mammadov A."/>
            <person name="Mammadov A."/>
            <person name="Sharifova S."/>
            <person name="Ojaghi J."/>
            <person name="Eynullazada K."/>
            <person name="Bayramov B."/>
            <person name="Abdulazimova A."/>
            <person name="Shahmuradov I."/>
        </authorList>
    </citation>
    <scope>NUCLEOTIDE SEQUENCE [LARGE SCALE GENOMIC DNA]</scope>
    <source>
        <strain evidence="3">cv. AG2017</strain>
        <tissue evidence="2">Leaf</tissue>
    </source>
</reference>
<dbReference type="EMBL" id="PGOL01000312">
    <property type="protein sequence ID" value="PKI72736.1"/>
    <property type="molecule type" value="Genomic_DNA"/>
</dbReference>
<gene>
    <name evidence="2" type="ORF">CRG98_006873</name>
</gene>
<protein>
    <submittedName>
        <fullName evidence="2">Uncharacterized protein</fullName>
    </submittedName>
</protein>
<feature type="region of interest" description="Disordered" evidence="1">
    <location>
        <begin position="1"/>
        <end position="72"/>
    </location>
</feature>
<proteinExistence type="predicted"/>
<comment type="caution">
    <text evidence="2">The sequence shown here is derived from an EMBL/GenBank/DDBJ whole genome shotgun (WGS) entry which is preliminary data.</text>
</comment>
<evidence type="ECO:0000256" key="1">
    <source>
        <dbReference type="SAM" id="MobiDB-lite"/>
    </source>
</evidence>
<dbReference type="Proteomes" id="UP000233551">
    <property type="component" value="Unassembled WGS sequence"/>
</dbReference>